<sequence>MSLFFSVILRSRVVHTNQFPPYWIFRHLNFPPWTGEHHTLSGPPRIGQDFMTI</sequence>
<organism evidence="1">
    <name type="scientific">Anguilla anguilla</name>
    <name type="common">European freshwater eel</name>
    <name type="synonym">Muraena anguilla</name>
    <dbReference type="NCBI Taxonomy" id="7936"/>
    <lineage>
        <taxon>Eukaryota</taxon>
        <taxon>Metazoa</taxon>
        <taxon>Chordata</taxon>
        <taxon>Craniata</taxon>
        <taxon>Vertebrata</taxon>
        <taxon>Euteleostomi</taxon>
        <taxon>Actinopterygii</taxon>
        <taxon>Neopterygii</taxon>
        <taxon>Teleostei</taxon>
        <taxon>Anguilliformes</taxon>
        <taxon>Anguillidae</taxon>
        <taxon>Anguilla</taxon>
    </lineage>
</organism>
<dbReference type="EMBL" id="GBXM01090913">
    <property type="protein sequence ID" value="JAH17664.1"/>
    <property type="molecule type" value="Transcribed_RNA"/>
</dbReference>
<evidence type="ECO:0000313" key="1">
    <source>
        <dbReference type="EMBL" id="JAH17664.1"/>
    </source>
</evidence>
<dbReference type="AlphaFoldDB" id="A0A0E9QLG6"/>
<accession>A0A0E9QLG6</accession>
<name>A0A0E9QLG6_ANGAN</name>
<proteinExistence type="predicted"/>
<protein>
    <submittedName>
        <fullName evidence="1">Uncharacterized protein</fullName>
    </submittedName>
</protein>
<reference evidence="1" key="1">
    <citation type="submission" date="2014-11" db="EMBL/GenBank/DDBJ databases">
        <authorList>
            <person name="Amaro Gonzalez C."/>
        </authorList>
    </citation>
    <scope>NUCLEOTIDE SEQUENCE</scope>
</reference>
<reference evidence="1" key="2">
    <citation type="journal article" date="2015" name="Fish Shellfish Immunol.">
        <title>Early steps in the European eel (Anguilla anguilla)-Vibrio vulnificus interaction in the gills: Role of the RtxA13 toxin.</title>
        <authorList>
            <person name="Callol A."/>
            <person name="Pajuelo D."/>
            <person name="Ebbesson L."/>
            <person name="Teles M."/>
            <person name="MacKenzie S."/>
            <person name="Amaro C."/>
        </authorList>
    </citation>
    <scope>NUCLEOTIDE SEQUENCE</scope>
</reference>